<evidence type="ECO:0000313" key="1">
    <source>
        <dbReference type="EMBL" id="GCD32538.1"/>
    </source>
</evidence>
<reference evidence="1 2" key="1">
    <citation type="submission" date="2018-11" db="EMBL/GenBank/DDBJ databases">
        <title>Whole genome sequence of Streptomyces chrestomyceticus NBRC 13444(T).</title>
        <authorList>
            <person name="Komaki H."/>
            <person name="Tamura T."/>
        </authorList>
    </citation>
    <scope>NUCLEOTIDE SEQUENCE [LARGE SCALE GENOMIC DNA]</scope>
    <source>
        <strain evidence="1 2">NBRC 13444</strain>
    </source>
</reference>
<protein>
    <submittedName>
        <fullName evidence="1">Uncharacterized protein</fullName>
    </submittedName>
</protein>
<comment type="caution">
    <text evidence="1">The sequence shown here is derived from an EMBL/GenBank/DDBJ whole genome shotgun (WGS) entry which is preliminary data.</text>
</comment>
<proteinExistence type="predicted"/>
<evidence type="ECO:0000313" key="2">
    <source>
        <dbReference type="Proteomes" id="UP000287830"/>
    </source>
</evidence>
<accession>A0A7U9KQ67</accession>
<dbReference type="Proteomes" id="UP000287830">
    <property type="component" value="Unassembled WGS sequence"/>
</dbReference>
<sequence length="115" mass="12933">MYGLLLLAETPRKLMTRMQGVAGPGEGPLRAFERTARLRESARQSVVRAREMRERAVRMRGQAIAMRREVWRQDVAVDVCVQLLRRAGNAGVFPVREPEQAADIDGVPPRCPSVH</sequence>
<organism evidence="1 2">
    <name type="scientific">Streptomyces chrestomyceticus JCM 4735</name>
    <dbReference type="NCBI Taxonomy" id="1306181"/>
    <lineage>
        <taxon>Bacteria</taxon>
        <taxon>Bacillati</taxon>
        <taxon>Actinomycetota</taxon>
        <taxon>Actinomycetes</taxon>
        <taxon>Kitasatosporales</taxon>
        <taxon>Streptomycetaceae</taxon>
        <taxon>Streptomyces</taxon>
    </lineage>
</organism>
<dbReference type="AlphaFoldDB" id="A0A7U9KQ67"/>
<gene>
    <name evidence="1" type="ORF">OEIGOIKO_00253</name>
</gene>
<dbReference type="EMBL" id="BHZC01000001">
    <property type="protein sequence ID" value="GCD32538.1"/>
    <property type="molecule type" value="Genomic_DNA"/>
</dbReference>
<name>A0A7U9KQ67_9ACTN</name>